<dbReference type="InterPro" id="IPR035983">
    <property type="entry name" value="Hect_E3_ubiquitin_ligase"/>
</dbReference>
<comment type="caution">
    <text evidence="1">The sequence shown here is derived from an EMBL/GenBank/DDBJ whole genome shotgun (WGS) entry which is preliminary data.</text>
</comment>
<keyword evidence="1" id="KW-0436">Ligase</keyword>
<dbReference type="GO" id="GO:0004842">
    <property type="term" value="F:ubiquitin-protein transferase activity"/>
    <property type="evidence" value="ECO:0007669"/>
    <property type="project" value="InterPro"/>
</dbReference>
<dbReference type="EMBL" id="CACRXK020002703">
    <property type="protein sequence ID" value="CAB3995641.1"/>
    <property type="molecule type" value="Genomic_DNA"/>
</dbReference>
<name>A0A6S7HK09_PARCT</name>
<proteinExistence type="predicted"/>
<gene>
    <name evidence="1" type="ORF">PACLA_8A074397</name>
</gene>
<reference evidence="1" key="1">
    <citation type="submission" date="2020-04" db="EMBL/GenBank/DDBJ databases">
        <authorList>
            <person name="Alioto T."/>
            <person name="Alioto T."/>
            <person name="Gomez Garrido J."/>
        </authorList>
    </citation>
    <scope>NUCLEOTIDE SEQUENCE</scope>
    <source>
        <strain evidence="1">A484AB</strain>
    </source>
</reference>
<keyword evidence="2" id="KW-1185">Reference proteome</keyword>
<organism evidence="1 2">
    <name type="scientific">Paramuricea clavata</name>
    <name type="common">Red gorgonian</name>
    <name type="synonym">Violescent sea-whip</name>
    <dbReference type="NCBI Taxonomy" id="317549"/>
    <lineage>
        <taxon>Eukaryota</taxon>
        <taxon>Metazoa</taxon>
        <taxon>Cnidaria</taxon>
        <taxon>Anthozoa</taxon>
        <taxon>Octocorallia</taxon>
        <taxon>Malacalcyonacea</taxon>
        <taxon>Plexauridae</taxon>
        <taxon>Paramuricea</taxon>
    </lineage>
</organism>
<evidence type="ECO:0000313" key="1">
    <source>
        <dbReference type="EMBL" id="CAB3995641.1"/>
    </source>
</evidence>
<accession>A0A6S7HK09</accession>
<sequence>MKCYPKLFDAGGFECLLFQRGGGEDGGFHSQAKIYIRPLQKDICLKDDSQNLEQDLQEIIAGPVVDCLVCGDSILMNSMKEHQVKHNSSLTKPRVVQLVGSSMYASFAGIPVVKVDGSDRSGMQTSVETGKSCASYSTPTTALLGYQKEVIEEDSPRQKICVCRIDGANIKVRFEEEEAVGSGPVREYLVNAIKVVDEGILTPNGKPLIFFEGEQDHRPPIHDQSLRLMGTFKAVGRIIGHSVLHGGPGLQLDNCERSENSQYPIDISQTREDLQSYLMEAGLDPDNFQELYNMMIEGLMMFNVKDKRRMELLDIQKGMEEVSLITFLIKNRILTQVVFPTDQERIIPAEHLLEHTRFEEEDVSESNKTTAMFFRSYIKEIAERKEDGAQVLDLVCFWTGSVIIPCNTQYFLVKFDAGEIDLPLSETCF</sequence>
<dbReference type="AlphaFoldDB" id="A0A6S7HK09"/>
<dbReference type="Proteomes" id="UP001152795">
    <property type="component" value="Unassembled WGS sequence"/>
</dbReference>
<dbReference type="SUPFAM" id="SSF56204">
    <property type="entry name" value="Hect, E3 ligase catalytic domain"/>
    <property type="match status" value="1"/>
</dbReference>
<protein>
    <submittedName>
        <fullName evidence="1">E3 ubiquitin- ligase UPL2-like</fullName>
    </submittedName>
</protein>
<evidence type="ECO:0000313" key="2">
    <source>
        <dbReference type="Proteomes" id="UP001152795"/>
    </source>
</evidence>
<dbReference type="GO" id="GO:0016874">
    <property type="term" value="F:ligase activity"/>
    <property type="evidence" value="ECO:0007669"/>
    <property type="project" value="UniProtKB-KW"/>
</dbReference>